<evidence type="ECO:0000313" key="4">
    <source>
        <dbReference type="Proteomes" id="UP000285112"/>
    </source>
</evidence>
<feature type="region of interest" description="Disordered" evidence="1">
    <location>
        <begin position="27"/>
        <end position="47"/>
    </location>
</feature>
<dbReference type="Proteomes" id="UP000285112">
    <property type="component" value="Unassembled WGS sequence"/>
</dbReference>
<evidence type="ECO:0000313" key="3">
    <source>
        <dbReference type="EMBL" id="RJQ86823.1"/>
    </source>
</evidence>
<gene>
    <name evidence="3" type="ORF">D5S19_10880</name>
</gene>
<organism evidence="3 4">
    <name type="scientific">Amycolatopsis panacis</name>
    <dbReference type="NCBI Taxonomy" id="2340917"/>
    <lineage>
        <taxon>Bacteria</taxon>
        <taxon>Bacillati</taxon>
        <taxon>Actinomycetota</taxon>
        <taxon>Actinomycetes</taxon>
        <taxon>Pseudonocardiales</taxon>
        <taxon>Pseudonocardiaceae</taxon>
        <taxon>Amycolatopsis</taxon>
    </lineage>
</organism>
<sequence>MPPLSRFRGVVAGLALMSMLAACSRTTGGTATPGPSSAPATSSSGLPVPTVANPLPASLIQGDPCKALTDAQVKGLFTNTPTRDQVADDTGVAHACGWHDVDRGSLVMIQFVYAWKRGLADVYATQGRGGFFKVLAPVQGYPVVAYSPRDDRSRGTCGVAVGIADNAAFEADVQFANSAVGKADPCDDARKIANLALTTLKGGA</sequence>
<keyword evidence="2" id="KW-0732">Signal</keyword>
<comment type="caution">
    <text evidence="3">The sequence shown here is derived from an EMBL/GenBank/DDBJ whole genome shotgun (WGS) entry which is preliminary data.</text>
</comment>
<name>A0A419I6C8_9PSEU</name>
<feature type="signal peptide" evidence="2">
    <location>
        <begin position="1"/>
        <end position="24"/>
    </location>
</feature>
<dbReference type="EMBL" id="QZFV01000071">
    <property type="protein sequence ID" value="RJQ86823.1"/>
    <property type="molecule type" value="Genomic_DNA"/>
</dbReference>
<reference evidence="3 4" key="1">
    <citation type="submission" date="2018-09" db="EMBL/GenBank/DDBJ databases">
        <title>YIM PH 21725 draft genome.</title>
        <authorList>
            <person name="Miao C."/>
        </authorList>
    </citation>
    <scope>NUCLEOTIDE SEQUENCE [LARGE SCALE GENOMIC DNA]</scope>
    <source>
        <strain evidence="4">YIM PH21725</strain>
    </source>
</reference>
<protein>
    <submittedName>
        <fullName evidence="3">DUF3558 domain-containing protein</fullName>
    </submittedName>
</protein>
<keyword evidence="4" id="KW-1185">Reference proteome</keyword>
<dbReference type="Pfam" id="PF12079">
    <property type="entry name" value="DUF3558"/>
    <property type="match status" value="1"/>
</dbReference>
<dbReference type="PROSITE" id="PS51257">
    <property type="entry name" value="PROKAR_LIPOPROTEIN"/>
    <property type="match status" value="1"/>
</dbReference>
<feature type="compositionally biased region" description="Low complexity" evidence="1">
    <location>
        <begin position="27"/>
        <end position="45"/>
    </location>
</feature>
<evidence type="ECO:0000256" key="2">
    <source>
        <dbReference type="SAM" id="SignalP"/>
    </source>
</evidence>
<accession>A0A419I6C8</accession>
<dbReference type="AlphaFoldDB" id="A0A419I6C8"/>
<proteinExistence type="predicted"/>
<evidence type="ECO:0000256" key="1">
    <source>
        <dbReference type="SAM" id="MobiDB-lite"/>
    </source>
</evidence>
<feature type="chain" id="PRO_5019332561" evidence="2">
    <location>
        <begin position="25"/>
        <end position="204"/>
    </location>
</feature>
<dbReference type="InterPro" id="IPR024520">
    <property type="entry name" value="DUF3558"/>
</dbReference>